<dbReference type="EMBL" id="JANPWB010000003">
    <property type="protein sequence ID" value="KAJ1198912.1"/>
    <property type="molecule type" value="Genomic_DNA"/>
</dbReference>
<evidence type="ECO:0000313" key="1">
    <source>
        <dbReference type="EMBL" id="KAJ1198912.1"/>
    </source>
</evidence>
<gene>
    <name evidence="1" type="ORF">NDU88_002750</name>
</gene>
<accession>A0AAV7VDQ8</accession>
<dbReference type="AlphaFoldDB" id="A0AAV7VDQ8"/>
<comment type="caution">
    <text evidence="1">The sequence shown here is derived from an EMBL/GenBank/DDBJ whole genome shotgun (WGS) entry which is preliminary data.</text>
</comment>
<sequence length="100" mass="11571">MIVSGQVAPLRRLGPLLQLSLTRGAFMIKVQLWLLSTMFPHGRDRSTGSCLELPTKAHSHLRSRIVSAGHLYLFHGTLADWFRINKPRYRHQYLHWVPLD</sequence>
<reference evidence="1" key="1">
    <citation type="journal article" date="2022" name="bioRxiv">
        <title>Sequencing and chromosome-scale assembly of the giantPleurodeles waltlgenome.</title>
        <authorList>
            <person name="Brown T."/>
            <person name="Elewa A."/>
            <person name="Iarovenko S."/>
            <person name="Subramanian E."/>
            <person name="Araus A.J."/>
            <person name="Petzold A."/>
            <person name="Susuki M."/>
            <person name="Suzuki K.-i.T."/>
            <person name="Hayashi T."/>
            <person name="Toyoda A."/>
            <person name="Oliveira C."/>
            <person name="Osipova E."/>
            <person name="Leigh N.D."/>
            <person name="Simon A."/>
            <person name="Yun M.H."/>
        </authorList>
    </citation>
    <scope>NUCLEOTIDE SEQUENCE</scope>
    <source>
        <strain evidence="1">20211129_DDA</strain>
        <tissue evidence="1">Liver</tissue>
    </source>
</reference>
<evidence type="ECO:0000313" key="2">
    <source>
        <dbReference type="Proteomes" id="UP001066276"/>
    </source>
</evidence>
<protein>
    <recommendedName>
        <fullName evidence="3">Secreted protein</fullName>
    </recommendedName>
</protein>
<keyword evidence="2" id="KW-1185">Reference proteome</keyword>
<dbReference type="Proteomes" id="UP001066276">
    <property type="component" value="Chromosome 2_1"/>
</dbReference>
<proteinExistence type="predicted"/>
<evidence type="ECO:0008006" key="3">
    <source>
        <dbReference type="Google" id="ProtNLM"/>
    </source>
</evidence>
<name>A0AAV7VDQ8_PLEWA</name>
<organism evidence="1 2">
    <name type="scientific">Pleurodeles waltl</name>
    <name type="common">Iberian ribbed newt</name>
    <dbReference type="NCBI Taxonomy" id="8319"/>
    <lineage>
        <taxon>Eukaryota</taxon>
        <taxon>Metazoa</taxon>
        <taxon>Chordata</taxon>
        <taxon>Craniata</taxon>
        <taxon>Vertebrata</taxon>
        <taxon>Euteleostomi</taxon>
        <taxon>Amphibia</taxon>
        <taxon>Batrachia</taxon>
        <taxon>Caudata</taxon>
        <taxon>Salamandroidea</taxon>
        <taxon>Salamandridae</taxon>
        <taxon>Pleurodelinae</taxon>
        <taxon>Pleurodeles</taxon>
    </lineage>
</organism>